<keyword evidence="2" id="KW-1185">Reference proteome</keyword>
<proteinExistence type="predicted"/>
<sequence length="102" mass="11457">MVKYSKGRDLFMNNIEEAKGLIIKYMESMGLVNDKNGVSKANIVLSVGGGSIDESQEYLIGKAFDNLVLEDRIRSSCNKYDKNGKLIRGTGSMHEEKFYLNK</sequence>
<dbReference type="EMBL" id="AE015927">
    <property type="protein sequence ID" value="AAO36608.1"/>
    <property type="molecule type" value="Genomic_DNA"/>
</dbReference>
<dbReference type="Proteomes" id="UP000001412">
    <property type="component" value="Chromosome"/>
</dbReference>
<organism evidence="1 2">
    <name type="scientific">Clostridium tetani (strain Massachusetts / E88)</name>
    <dbReference type="NCBI Taxonomy" id="212717"/>
    <lineage>
        <taxon>Bacteria</taxon>
        <taxon>Bacillati</taxon>
        <taxon>Bacillota</taxon>
        <taxon>Clostridia</taxon>
        <taxon>Eubacteriales</taxon>
        <taxon>Clostridiaceae</taxon>
        <taxon>Clostridium</taxon>
    </lineage>
</organism>
<name>Q892I7_CLOTE</name>
<evidence type="ECO:0000313" key="1">
    <source>
        <dbReference type="EMBL" id="AAO36608.1"/>
    </source>
</evidence>
<reference evidence="1 2" key="1">
    <citation type="journal article" date="2003" name="Proc. Natl. Acad. Sci. U.S.A.">
        <title>The genome sequence of Clostridium tetani, the causative agent of tetanus disease.</title>
        <authorList>
            <person name="Brueggemann H."/>
            <person name="Baumer S."/>
            <person name="Fricke W.F."/>
            <person name="Wiezer A."/>
            <person name="Liesegang H."/>
            <person name="Decker I."/>
            <person name="Herzberg C."/>
            <person name="Martinez-Arias R."/>
            <person name="Merkl R."/>
            <person name="Henne A."/>
            <person name="Gottschalk G."/>
        </authorList>
    </citation>
    <scope>NUCLEOTIDE SEQUENCE [LARGE SCALE GENOMIC DNA]</scope>
    <source>
        <strain evidence="2">Massachusetts / E88</strain>
    </source>
</reference>
<dbReference type="AlphaFoldDB" id="Q892I7"/>
<dbReference type="HOGENOM" id="CLU_2272563_0_0_9"/>
<dbReference type="KEGG" id="ctc:CTC_02110"/>
<gene>
    <name evidence="1" type="ordered locus">CTC_02110</name>
</gene>
<protein>
    <submittedName>
        <fullName evidence="1">Uncharacterized protein</fullName>
    </submittedName>
</protein>
<accession>Q892I7</accession>
<evidence type="ECO:0000313" key="2">
    <source>
        <dbReference type="Proteomes" id="UP000001412"/>
    </source>
</evidence>